<proteinExistence type="predicted"/>
<name>A0ABR2DNR5_9ROSI</name>
<reference evidence="1 2" key="1">
    <citation type="journal article" date="2024" name="G3 (Bethesda)">
        <title>Genome assembly of Hibiscus sabdariffa L. provides insights into metabolisms of medicinal natural products.</title>
        <authorList>
            <person name="Kim T."/>
        </authorList>
    </citation>
    <scope>NUCLEOTIDE SEQUENCE [LARGE SCALE GENOMIC DNA]</scope>
    <source>
        <strain evidence="1">TK-2024</strain>
        <tissue evidence="1">Old leaves</tissue>
    </source>
</reference>
<dbReference type="Proteomes" id="UP001472677">
    <property type="component" value="Unassembled WGS sequence"/>
</dbReference>
<organism evidence="1 2">
    <name type="scientific">Hibiscus sabdariffa</name>
    <name type="common">roselle</name>
    <dbReference type="NCBI Taxonomy" id="183260"/>
    <lineage>
        <taxon>Eukaryota</taxon>
        <taxon>Viridiplantae</taxon>
        <taxon>Streptophyta</taxon>
        <taxon>Embryophyta</taxon>
        <taxon>Tracheophyta</taxon>
        <taxon>Spermatophyta</taxon>
        <taxon>Magnoliopsida</taxon>
        <taxon>eudicotyledons</taxon>
        <taxon>Gunneridae</taxon>
        <taxon>Pentapetalae</taxon>
        <taxon>rosids</taxon>
        <taxon>malvids</taxon>
        <taxon>Malvales</taxon>
        <taxon>Malvaceae</taxon>
        <taxon>Malvoideae</taxon>
        <taxon>Hibiscus</taxon>
    </lineage>
</organism>
<keyword evidence="2" id="KW-1185">Reference proteome</keyword>
<evidence type="ECO:0000313" key="1">
    <source>
        <dbReference type="EMBL" id="KAK8543062.1"/>
    </source>
</evidence>
<gene>
    <name evidence="1" type="ORF">V6N12_015631</name>
</gene>
<accession>A0ABR2DNR5</accession>
<protein>
    <submittedName>
        <fullName evidence="1">Uncharacterized protein</fullName>
    </submittedName>
</protein>
<dbReference type="EMBL" id="JBBPBM010000024">
    <property type="protein sequence ID" value="KAK8543062.1"/>
    <property type="molecule type" value="Genomic_DNA"/>
</dbReference>
<comment type="caution">
    <text evidence="1">The sequence shown here is derived from an EMBL/GenBank/DDBJ whole genome shotgun (WGS) entry which is preliminary data.</text>
</comment>
<sequence>MGGVGKTNQTTAFFVSVSQILSKSKKRVDSFVLPTLPVRELPRALKLLLHRLPSNKSSGYPTALAVLTTILYMR</sequence>
<evidence type="ECO:0000313" key="2">
    <source>
        <dbReference type="Proteomes" id="UP001472677"/>
    </source>
</evidence>